<organism evidence="3">
    <name type="scientific">Haemonchus placei</name>
    <name type="common">Barber's pole worm</name>
    <dbReference type="NCBI Taxonomy" id="6290"/>
    <lineage>
        <taxon>Eukaryota</taxon>
        <taxon>Metazoa</taxon>
        <taxon>Ecdysozoa</taxon>
        <taxon>Nematoda</taxon>
        <taxon>Chromadorea</taxon>
        <taxon>Rhabditida</taxon>
        <taxon>Rhabditina</taxon>
        <taxon>Rhabditomorpha</taxon>
        <taxon>Strongyloidea</taxon>
        <taxon>Trichostrongylidae</taxon>
        <taxon>Haemonchus</taxon>
    </lineage>
</organism>
<evidence type="ECO:0000313" key="3">
    <source>
        <dbReference type="WBParaSite" id="HPLM_0001359201-mRNA-1"/>
    </source>
</evidence>
<protein>
    <submittedName>
        <fullName evidence="3">Rho-GAP domain-containing protein</fullName>
    </submittedName>
</protein>
<dbReference type="STRING" id="6290.A0A0N4WQ99"/>
<accession>A0A0N4WQ99</accession>
<dbReference type="AlphaFoldDB" id="A0A0N4WQ99"/>
<dbReference type="Proteomes" id="UP000268014">
    <property type="component" value="Unassembled WGS sequence"/>
</dbReference>
<keyword evidence="2" id="KW-1185">Reference proteome</keyword>
<dbReference type="WBParaSite" id="HPLM_0001359201-mRNA-1">
    <property type="protein sequence ID" value="HPLM_0001359201-mRNA-1"/>
    <property type="gene ID" value="HPLM_0001359201"/>
</dbReference>
<evidence type="ECO:0000313" key="1">
    <source>
        <dbReference type="EMBL" id="VDO49844.1"/>
    </source>
</evidence>
<name>A0A0N4WQ99_HAEPC</name>
<dbReference type="OrthoDB" id="5869388at2759"/>
<gene>
    <name evidence="1" type="ORF">HPLM_LOCUS13584</name>
</gene>
<proteinExistence type="predicted"/>
<dbReference type="EMBL" id="UZAF01018263">
    <property type="protein sequence ID" value="VDO49844.1"/>
    <property type="molecule type" value="Genomic_DNA"/>
</dbReference>
<reference evidence="3" key="1">
    <citation type="submission" date="2017-02" db="UniProtKB">
        <authorList>
            <consortium name="WormBaseParasite"/>
        </authorList>
    </citation>
    <scope>IDENTIFICATION</scope>
</reference>
<evidence type="ECO:0000313" key="2">
    <source>
        <dbReference type="Proteomes" id="UP000268014"/>
    </source>
</evidence>
<sequence>MTPEQASRIVEADMRAHSVVIFGAPEVDADQPPSAQQKPTKQAVSDILDYLDVEGRPTEIQRMCIREVGKCRLIECLFSSRKFFFQTLKALRNYADFKNVFIRRSMIPVKREIGE</sequence>
<reference evidence="1 2" key="2">
    <citation type="submission" date="2018-11" db="EMBL/GenBank/DDBJ databases">
        <authorList>
            <consortium name="Pathogen Informatics"/>
        </authorList>
    </citation>
    <scope>NUCLEOTIDE SEQUENCE [LARGE SCALE GENOMIC DNA]</scope>
    <source>
        <strain evidence="1 2">MHpl1</strain>
    </source>
</reference>